<dbReference type="InterPro" id="IPR052163">
    <property type="entry name" value="DGC-Regulatory_Protein"/>
</dbReference>
<dbReference type="Gene3D" id="3.30.70.270">
    <property type="match status" value="1"/>
</dbReference>
<name>A0A4V2SBI0_9GAMM</name>
<evidence type="ECO:0000313" key="4">
    <source>
        <dbReference type="Proteomes" id="UP000294980"/>
    </source>
</evidence>
<dbReference type="EMBL" id="SLWX01000008">
    <property type="protein sequence ID" value="TCO75550.1"/>
    <property type="molecule type" value="Genomic_DNA"/>
</dbReference>
<evidence type="ECO:0000256" key="1">
    <source>
        <dbReference type="ARBA" id="ARBA00001946"/>
    </source>
</evidence>
<feature type="domain" description="GGDEF" evidence="2">
    <location>
        <begin position="77"/>
        <end position="226"/>
    </location>
</feature>
<dbReference type="InterPro" id="IPR029787">
    <property type="entry name" value="Nucleotide_cyclase"/>
</dbReference>
<dbReference type="GO" id="GO:0003824">
    <property type="term" value="F:catalytic activity"/>
    <property type="evidence" value="ECO:0007669"/>
    <property type="project" value="UniProtKB-ARBA"/>
</dbReference>
<dbReference type="InterPro" id="IPR000160">
    <property type="entry name" value="GGDEF_dom"/>
</dbReference>
<dbReference type="Proteomes" id="UP000294980">
    <property type="component" value="Unassembled WGS sequence"/>
</dbReference>
<sequence length="230" mass="25260">MSLRNTRCDSSCGALVRDDAGKPSHVVVVSRDITDRVADEQRILEMAYHDPLTELPNRRLLEDRIDQAMLASQRSGNYGALLLLDLDQFKELNDECGHALGDALLIEAAARILGSVRKSDTVARLGGDEFVVLLGALDTDKQTSRAKAQQLAEKLRVKLARLYRLRANDSNGDEPAGHIEHRCTGSIGVALFLGREISIDELLERADKAMYNAKHAGANRISFADGPLEK</sequence>
<protein>
    <submittedName>
        <fullName evidence="3">Diguanylate cyclase (GGDEF)-like protein</fullName>
    </submittedName>
</protein>
<gene>
    <name evidence="3" type="ORF">EV688_108117</name>
</gene>
<dbReference type="SMART" id="SM00267">
    <property type="entry name" value="GGDEF"/>
    <property type="match status" value="1"/>
</dbReference>
<dbReference type="AlphaFoldDB" id="A0A4V2SBI0"/>
<evidence type="ECO:0000259" key="2">
    <source>
        <dbReference type="PROSITE" id="PS50887"/>
    </source>
</evidence>
<dbReference type="PANTHER" id="PTHR46663">
    <property type="entry name" value="DIGUANYLATE CYCLASE DGCT-RELATED"/>
    <property type="match status" value="1"/>
</dbReference>
<comment type="caution">
    <text evidence="3">The sequence shown here is derived from an EMBL/GenBank/DDBJ whole genome shotgun (WGS) entry which is preliminary data.</text>
</comment>
<dbReference type="FunFam" id="3.30.70.270:FF:000001">
    <property type="entry name" value="Diguanylate cyclase domain protein"/>
    <property type="match status" value="1"/>
</dbReference>
<comment type="cofactor">
    <cofactor evidence="1">
        <name>Mg(2+)</name>
        <dbReference type="ChEBI" id="CHEBI:18420"/>
    </cofactor>
</comment>
<dbReference type="CDD" id="cd01949">
    <property type="entry name" value="GGDEF"/>
    <property type="match status" value="1"/>
</dbReference>
<dbReference type="InterPro" id="IPR043128">
    <property type="entry name" value="Rev_trsase/Diguanyl_cyclase"/>
</dbReference>
<dbReference type="NCBIfam" id="TIGR00254">
    <property type="entry name" value="GGDEF"/>
    <property type="match status" value="1"/>
</dbReference>
<proteinExistence type="predicted"/>
<keyword evidence="4" id="KW-1185">Reference proteome</keyword>
<dbReference type="RefSeq" id="WP_117317914.1">
    <property type="nucleotide sequence ID" value="NZ_QQSW01000010.1"/>
</dbReference>
<accession>A0A4V2SBI0</accession>
<dbReference type="SUPFAM" id="SSF55073">
    <property type="entry name" value="Nucleotide cyclase"/>
    <property type="match status" value="1"/>
</dbReference>
<reference evidence="3 4" key="1">
    <citation type="submission" date="2019-03" db="EMBL/GenBank/DDBJ databases">
        <title>Genomic Encyclopedia of Type Strains, Phase IV (KMG-IV): sequencing the most valuable type-strain genomes for metagenomic binning, comparative biology and taxonomic classification.</title>
        <authorList>
            <person name="Goeker M."/>
        </authorList>
    </citation>
    <scope>NUCLEOTIDE SEQUENCE [LARGE SCALE GENOMIC DNA]</scope>
    <source>
        <strain evidence="3 4">DSM 23344</strain>
    </source>
</reference>
<dbReference type="OrthoDB" id="9812260at2"/>
<evidence type="ECO:0000313" key="3">
    <source>
        <dbReference type="EMBL" id="TCO75550.1"/>
    </source>
</evidence>
<dbReference type="Pfam" id="PF00990">
    <property type="entry name" value="GGDEF"/>
    <property type="match status" value="1"/>
</dbReference>
<organism evidence="3 4">
    <name type="scientific">Chromatocurvus halotolerans</name>
    <dbReference type="NCBI Taxonomy" id="1132028"/>
    <lineage>
        <taxon>Bacteria</taxon>
        <taxon>Pseudomonadati</taxon>
        <taxon>Pseudomonadota</taxon>
        <taxon>Gammaproteobacteria</taxon>
        <taxon>Cellvibrionales</taxon>
        <taxon>Halieaceae</taxon>
        <taxon>Chromatocurvus</taxon>
    </lineage>
</organism>
<dbReference type="PROSITE" id="PS50887">
    <property type="entry name" value="GGDEF"/>
    <property type="match status" value="1"/>
</dbReference>
<dbReference type="PANTHER" id="PTHR46663:SF3">
    <property type="entry name" value="SLL0267 PROTEIN"/>
    <property type="match status" value="1"/>
</dbReference>